<proteinExistence type="predicted"/>
<evidence type="ECO:0000313" key="3">
    <source>
        <dbReference type="Proteomes" id="UP000712281"/>
    </source>
</evidence>
<dbReference type="Proteomes" id="UP000712281">
    <property type="component" value="Unassembled WGS sequence"/>
</dbReference>
<evidence type="ECO:0000313" key="1">
    <source>
        <dbReference type="EMBL" id="KAF2535231.1"/>
    </source>
</evidence>
<dbReference type="EMBL" id="QGKW02002228">
    <property type="protein sequence ID" value="KAF2535231.1"/>
    <property type="molecule type" value="Genomic_DNA"/>
</dbReference>
<protein>
    <submittedName>
        <fullName evidence="1">Uncharacterized protein</fullName>
    </submittedName>
</protein>
<evidence type="ECO:0000313" key="2">
    <source>
        <dbReference type="EMBL" id="KAF2571615.1"/>
    </source>
</evidence>
<accession>A0A8S9FPZ8</accession>
<reference evidence="1" key="1">
    <citation type="submission" date="2019-12" db="EMBL/GenBank/DDBJ databases">
        <title>Genome sequencing and annotation of Brassica cretica.</title>
        <authorList>
            <person name="Studholme D.J."/>
            <person name="Sarris P.F."/>
        </authorList>
    </citation>
    <scope>NUCLEOTIDE SEQUENCE</scope>
    <source>
        <strain evidence="1">PFS-001/15</strain>
        <strain evidence="2">PFS-102/07</strain>
        <tissue evidence="1">Leaf</tissue>
    </source>
</reference>
<organism evidence="1 3">
    <name type="scientific">Brassica cretica</name>
    <name type="common">Mustard</name>
    <dbReference type="NCBI Taxonomy" id="69181"/>
    <lineage>
        <taxon>Eukaryota</taxon>
        <taxon>Viridiplantae</taxon>
        <taxon>Streptophyta</taxon>
        <taxon>Embryophyta</taxon>
        <taxon>Tracheophyta</taxon>
        <taxon>Spermatophyta</taxon>
        <taxon>Magnoliopsida</taxon>
        <taxon>eudicotyledons</taxon>
        <taxon>Gunneridae</taxon>
        <taxon>Pentapetalae</taxon>
        <taxon>rosids</taxon>
        <taxon>malvids</taxon>
        <taxon>Brassicales</taxon>
        <taxon>Brassicaceae</taxon>
        <taxon>Brassiceae</taxon>
        <taxon>Brassica</taxon>
    </lineage>
</organism>
<sequence>MLLQFSSNNKHDINSINITTTIQTVTQLDPATCHDPTSKTDLSSLEQNLLQVLTQNRQREMGGGRGIFIGISNQSETSRVAARVSLRMAADTCAATPHPPHGWLDDLTCSHAK</sequence>
<name>A0A8S9FPZ8_BRACR</name>
<comment type="caution">
    <text evidence="1">The sequence shown here is derived from an EMBL/GenBank/DDBJ whole genome shotgun (WGS) entry which is preliminary data.</text>
</comment>
<dbReference type="AlphaFoldDB" id="A0A8S9FPZ8"/>
<gene>
    <name evidence="1" type="ORF">F2Q68_00021233</name>
    <name evidence="2" type="ORF">F2Q70_00004323</name>
</gene>
<dbReference type="EMBL" id="QGKY02001015">
    <property type="protein sequence ID" value="KAF2571615.1"/>
    <property type="molecule type" value="Genomic_DNA"/>
</dbReference>